<dbReference type="KEGG" id="spph:KFK14_19690"/>
<evidence type="ECO:0000313" key="2">
    <source>
        <dbReference type="EMBL" id="QUT05195.1"/>
    </source>
</evidence>
<proteinExistence type="predicted"/>
<sequence length="1502" mass="162221">MAQGWWEKDEAVSQTQDATQSENWWAKDEAVKKPRQQKRTGAEPPNPVASPTGIVHDGDTFQMRGGGNARLYGYDAFELDQTGRFLSGNNGAELRPIGKQSRDFLSARVSPAGVVTPTGTQSYGRPVVTLDENGRDLSEEALRAGQGLAAPEYLRKDPDLLRTYMEAERFARLNRQGAHAGQFQSPADFRAGKPDPWAAAEDGHYGNSVAVFPDEPTPFQGLRPEIEQGYMAVAKDPKSTAADLTAYAKANGFQIDPKVADRFIAERNKGRDVADGVEYQDIPQVITNPGDGAVGAGVRGLADPVNMLDEIGAVLDSLGLTDGRENVWTSDRRFGDVLWNNIDQNRAIIAYDEAEHPYSRFGGQLASGLVLPGASVEGVAANAIRETLAAGGSRYAAQQAVKAAVRRRLAVAGSAEGTLAGFGGAEGGIVDRLPSAGVGGLTGAVLGVGGGELLNAAMPIGRTVVNRVRSRSATDRADAVVTRGADDTALASQQIPEEDRWWDADEVISMENEAAIPFISSPRIIDRIDVNDRAQPLLDPAKDMARMQQAERVNPADVLPIPSNEVASLDEAAAISAGQYPPVKAPNEMDELARRDLPSPVDATRSLPKRGPLDLNTFLRTRGGLADQGGELRHMGVTNAGRDLDFAKGEQRFGKLVDNENGMTLDDAADLAWREGYFPDHTERPTVAEFLDAIDNTNRGINRSFRSDDLSEIDAFNNARDQRIAVERGRDEGAPLVEDRGQPVTMGDLEANQPPISAYEEWGENAPDFAGNIRLGKLDSPQEIKRALTVTDQRVGGFDAATRGRIAQAETQELANEIGMTTQQLLSRRNGQAFNAEQALAARQILAKSGNELVNMARAIQRLDDPGEVKLAAFRQAWVRHVAIQEQIAGITAEAGRTLAQFRMIADGRNVRGNVLNALSEGGGGKDRLKAAADLILENADNPGDMNKMAAKALKPKFLDKINEYWINSLLSGPATHVVNAVSNTMTALAQIPEHAVAAGIGGVRQLALQQRRADRVLFSELGARSVGLLQGTKEGLAQAARTFRTGEGSDFGNKVEARMDDAISGLKGKIIRTPTRMLNASDELFKGMARRMELSGLSVRKAYQEGLKGEEAKKRAADLLANPTEEMLDRAFDYGGYLTFQRPLGEGMQSFSRFVQKTPLMKFIVPFVRTPTNLLKFATERSPAAPILKEWRQDIAAGGDRRDLAVARMLVGTGVGAIAAEMAATGLITGNGPADEQAAQLLRADGWQPYSIKLGDKYVSYSRLDPFATTLGVAAGMVELQDYMTEKQQDKVGALIAASVMQNLSSKTWLSGMSGLIEAVNDPTRYADTFLQRFASSFIVPAGVAQLARTVDPTMREAQSVLDAVRARVPGLSSSLEARRDIWGQPIVAEGGVGPDIISPVRQSTRRSDPVTNALLDAGVHLSKPQKKDMTPREYGQFQELSGIKAKGWIADLIAAADWKTMDTEDKQHEVFELLKAARKEAKVELFNSVNNDPLASSSNR</sequence>
<dbReference type="Proteomes" id="UP000681425">
    <property type="component" value="Chromosome"/>
</dbReference>
<evidence type="ECO:0000313" key="3">
    <source>
        <dbReference type="Proteomes" id="UP000681425"/>
    </source>
</evidence>
<feature type="compositionally biased region" description="Basic and acidic residues" evidence="1">
    <location>
        <begin position="1"/>
        <end position="11"/>
    </location>
</feature>
<dbReference type="Gene3D" id="2.40.50.90">
    <property type="match status" value="1"/>
</dbReference>
<evidence type="ECO:0000256" key="1">
    <source>
        <dbReference type="SAM" id="MobiDB-lite"/>
    </source>
</evidence>
<organism evidence="2 3">
    <name type="scientific">Sphingobium phenoxybenzoativorans</name>
    <dbReference type="NCBI Taxonomy" id="1592790"/>
    <lineage>
        <taxon>Bacteria</taxon>
        <taxon>Pseudomonadati</taxon>
        <taxon>Pseudomonadota</taxon>
        <taxon>Alphaproteobacteria</taxon>
        <taxon>Sphingomonadales</taxon>
        <taxon>Sphingomonadaceae</taxon>
        <taxon>Sphingobium</taxon>
    </lineage>
</organism>
<protein>
    <submittedName>
        <fullName evidence="2">Thermonuclease family protein</fullName>
    </submittedName>
</protein>
<dbReference type="InterPro" id="IPR035437">
    <property type="entry name" value="SNase_OB-fold_sf"/>
</dbReference>
<accession>A0A975K5K0</accession>
<feature type="region of interest" description="Disordered" evidence="1">
    <location>
        <begin position="1"/>
        <end position="58"/>
    </location>
</feature>
<keyword evidence="3" id="KW-1185">Reference proteome</keyword>
<feature type="compositionally biased region" description="Polar residues" evidence="1">
    <location>
        <begin position="12"/>
        <end position="23"/>
    </location>
</feature>
<dbReference type="EMBL" id="CP073910">
    <property type="protein sequence ID" value="QUT05195.1"/>
    <property type="molecule type" value="Genomic_DNA"/>
</dbReference>
<reference evidence="2" key="1">
    <citation type="submission" date="2021-04" db="EMBL/GenBank/DDBJ databases">
        <title>Isolation of p-tert-butylphenol degrading bacteria Sphingobium phenoxybenzoativorans Tas13 from active sludge.</title>
        <authorList>
            <person name="Li Y."/>
        </authorList>
    </citation>
    <scope>NUCLEOTIDE SEQUENCE</scope>
    <source>
        <strain evidence="2">Tas13</strain>
    </source>
</reference>
<dbReference type="SUPFAM" id="SSF50199">
    <property type="entry name" value="Staphylococcal nuclease"/>
    <property type="match status" value="1"/>
</dbReference>
<gene>
    <name evidence="2" type="ORF">KFK14_19690</name>
</gene>
<name>A0A975K5K0_9SPHN</name>
<dbReference type="RefSeq" id="WP_212608885.1">
    <property type="nucleotide sequence ID" value="NZ_CP073910.1"/>
</dbReference>